<feature type="transmembrane region" description="Helical" evidence="1">
    <location>
        <begin position="150"/>
        <end position="180"/>
    </location>
</feature>
<reference evidence="2 3" key="1">
    <citation type="submission" date="2020-08" db="EMBL/GenBank/DDBJ databases">
        <title>Sequencing the genomes of 1000 actinobacteria strains.</title>
        <authorList>
            <person name="Klenk H.-P."/>
        </authorList>
    </citation>
    <scope>NUCLEOTIDE SEQUENCE [LARGE SCALE GENOMIC DNA]</scope>
    <source>
        <strain evidence="2 3">DSM 41654</strain>
    </source>
</reference>
<proteinExistence type="predicted"/>
<gene>
    <name evidence="2" type="ORF">FHR34_003939</name>
</gene>
<organism evidence="2 3">
    <name type="scientific">Kitasatospora kifunensis</name>
    <name type="common">Streptomyces kifunensis</name>
    <dbReference type="NCBI Taxonomy" id="58351"/>
    <lineage>
        <taxon>Bacteria</taxon>
        <taxon>Bacillati</taxon>
        <taxon>Actinomycetota</taxon>
        <taxon>Actinomycetes</taxon>
        <taxon>Kitasatosporales</taxon>
        <taxon>Streptomycetaceae</taxon>
        <taxon>Kitasatospora</taxon>
    </lineage>
</organism>
<evidence type="ECO:0000313" key="3">
    <source>
        <dbReference type="Proteomes" id="UP000540506"/>
    </source>
</evidence>
<dbReference type="RefSeq" id="WP_221521590.1">
    <property type="nucleotide sequence ID" value="NZ_JACHJV010000001.1"/>
</dbReference>
<name>A0A7W7VW03_KITKI</name>
<keyword evidence="1" id="KW-0472">Membrane</keyword>
<keyword evidence="3" id="KW-1185">Reference proteome</keyword>
<accession>A0A7W7VW03</accession>
<keyword evidence="1" id="KW-0812">Transmembrane</keyword>
<keyword evidence="1" id="KW-1133">Transmembrane helix</keyword>
<dbReference type="Proteomes" id="UP000540506">
    <property type="component" value="Unassembled WGS sequence"/>
</dbReference>
<evidence type="ECO:0000313" key="2">
    <source>
        <dbReference type="EMBL" id="MBB4924946.1"/>
    </source>
</evidence>
<dbReference type="EMBL" id="JACHJV010000001">
    <property type="protein sequence ID" value="MBB4924946.1"/>
    <property type="molecule type" value="Genomic_DNA"/>
</dbReference>
<feature type="transmembrane region" description="Helical" evidence="1">
    <location>
        <begin position="109"/>
        <end position="130"/>
    </location>
</feature>
<protein>
    <submittedName>
        <fullName evidence="2">Uncharacterized protein</fullName>
    </submittedName>
</protein>
<comment type="caution">
    <text evidence="2">The sequence shown here is derived from an EMBL/GenBank/DDBJ whole genome shotgun (WGS) entry which is preliminary data.</text>
</comment>
<sequence length="196" mass="20694">MEIQQSAVRAIRVVRRGDAGAWSAAVPDWAERAARAVPWVVLPSGLWRIGLVISAAGRGMGVAEGTYVLSLTAVSELLAYLTLGLVRPWGEVLPGWVPLVGGRRVPTRLAVSLATGGIVGITALGVYFALNRYVLHLHVHALIGRGHAALPHGAFGVLTFLCYLPLAAWAPLLAAVTVAYHRRRRVVSTPGAASAC</sequence>
<dbReference type="AlphaFoldDB" id="A0A7W7VW03"/>
<evidence type="ECO:0000256" key="1">
    <source>
        <dbReference type="SAM" id="Phobius"/>
    </source>
</evidence>